<dbReference type="InterPro" id="IPR013120">
    <property type="entry name" value="FAR_NAD-bd"/>
</dbReference>
<dbReference type="GO" id="GO:0031177">
    <property type="term" value="F:phosphopantetheine binding"/>
    <property type="evidence" value="ECO:0007669"/>
    <property type="project" value="InterPro"/>
</dbReference>
<organism evidence="4 5">
    <name type="scientific">Phanerochaete sordida</name>
    <dbReference type="NCBI Taxonomy" id="48140"/>
    <lineage>
        <taxon>Eukaryota</taxon>
        <taxon>Fungi</taxon>
        <taxon>Dikarya</taxon>
        <taxon>Basidiomycota</taxon>
        <taxon>Agaricomycotina</taxon>
        <taxon>Agaricomycetes</taxon>
        <taxon>Polyporales</taxon>
        <taxon>Phanerochaetaceae</taxon>
        <taxon>Phanerochaete</taxon>
    </lineage>
</organism>
<dbReference type="SMART" id="SM00823">
    <property type="entry name" value="PKS_PP"/>
    <property type="match status" value="1"/>
</dbReference>
<evidence type="ECO:0000313" key="4">
    <source>
        <dbReference type="EMBL" id="GJE99007.1"/>
    </source>
</evidence>
<evidence type="ECO:0000256" key="1">
    <source>
        <dbReference type="ARBA" id="ARBA00022450"/>
    </source>
</evidence>
<evidence type="ECO:0000313" key="5">
    <source>
        <dbReference type="Proteomes" id="UP000703269"/>
    </source>
</evidence>
<dbReference type="Pfam" id="PF07993">
    <property type="entry name" value="NAD_binding_4"/>
    <property type="match status" value="1"/>
</dbReference>
<dbReference type="Proteomes" id="UP000703269">
    <property type="component" value="Unassembled WGS sequence"/>
</dbReference>
<evidence type="ECO:0000256" key="2">
    <source>
        <dbReference type="ARBA" id="ARBA00022553"/>
    </source>
</evidence>
<dbReference type="InterPro" id="IPR000873">
    <property type="entry name" value="AMP-dep_synth/lig_dom"/>
</dbReference>
<dbReference type="InterPro" id="IPR051414">
    <property type="entry name" value="Adenylate-forming_Reductase"/>
</dbReference>
<reference evidence="4 5" key="1">
    <citation type="submission" date="2021-08" db="EMBL/GenBank/DDBJ databases">
        <title>Draft Genome Sequence of Phanerochaete sordida strain YK-624.</title>
        <authorList>
            <person name="Mori T."/>
            <person name="Dohra H."/>
            <person name="Suzuki T."/>
            <person name="Kawagishi H."/>
            <person name="Hirai H."/>
        </authorList>
    </citation>
    <scope>NUCLEOTIDE SEQUENCE [LARGE SCALE GENOMIC DNA]</scope>
    <source>
        <strain evidence="4 5">YK-624</strain>
    </source>
</reference>
<feature type="domain" description="Polyketide synthase-like phosphopantetheine-binding" evidence="3">
    <location>
        <begin position="579"/>
        <end position="662"/>
    </location>
</feature>
<dbReference type="Gene3D" id="1.10.1200.10">
    <property type="entry name" value="ACP-like"/>
    <property type="match status" value="1"/>
</dbReference>
<dbReference type="EMBL" id="BPQB01000098">
    <property type="protein sequence ID" value="GJE99007.1"/>
    <property type="molecule type" value="Genomic_DNA"/>
</dbReference>
<keyword evidence="1" id="KW-0596">Phosphopantetheine</keyword>
<dbReference type="PANTHER" id="PTHR43439">
    <property type="entry name" value="PHENYLACETATE-COENZYME A LIGASE"/>
    <property type="match status" value="1"/>
</dbReference>
<dbReference type="SUPFAM" id="SSF51735">
    <property type="entry name" value="NAD(P)-binding Rossmann-fold domains"/>
    <property type="match status" value="1"/>
</dbReference>
<dbReference type="InterPro" id="IPR036291">
    <property type="entry name" value="NAD(P)-bd_dom_sf"/>
</dbReference>
<dbReference type="AlphaFoldDB" id="A0A9P3GP64"/>
<dbReference type="SUPFAM" id="SSF56801">
    <property type="entry name" value="Acetyl-CoA synthetase-like"/>
    <property type="match status" value="1"/>
</dbReference>
<dbReference type="InterPro" id="IPR020845">
    <property type="entry name" value="AMP-binding_CS"/>
</dbReference>
<protein>
    <submittedName>
        <fullName evidence="4">Acetyl-CoA synthetase-like protein</fullName>
    </submittedName>
</protein>
<gene>
    <name evidence="4" type="ORF">PsYK624_152450</name>
</gene>
<dbReference type="PANTHER" id="PTHR43439:SF2">
    <property type="entry name" value="ENZYME, PUTATIVE (JCVI)-RELATED"/>
    <property type="match status" value="1"/>
</dbReference>
<dbReference type="OrthoDB" id="429813at2759"/>
<proteinExistence type="predicted"/>
<dbReference type="Pfam" id="PF00501">
    <property type="entry name" value="AMP-binding"/>
    <property type="match status" value="1"/>
</dbReference>
<evidence type="ECO:0000259" key="3">
    <source>
        <dbReference type="SMART" id="SM00823"/>
    </source>
</evidence>
<accession>A0A9P3GP64</accession>
<dbReference type="Gene3D" id="3.40.50.720">
    <property type="entry name" value="NAD(P)-binding Rossmann-like Domain"/>
    <property type="match status" value="1"/>
</dbReference>
<comment type="caution">
    <text evidence="4">The sequence shown here is derived from an EMBL/GenBank/DDBJ whole genome shotgun (WGS) entry which is preliminary data.</text>
</comment>
<dbReference type="InterPro" id="IPR042099">
    <property type="entry name" value="ANL_N_sf"/>
</dbReference>
<dbReference type="InterPro" id="IPR036736">
    <property type="entry name" value="ACP-like_sf"/>
</dbReference>
<dbReference type="InterPro" id="IPR020806">
    <property type="entry name" value="PKS_PP-bd"/>
</dbReference>
<dbReference type="PROSITE" id="PS00455">
    <property type="entry name" value="AMP_BINDING"/>
    <property type="match status" value="1"/>
</dbReference>
<dbReference type="Gene3D" id="3.40.50.12780">
    <property type="entry name" value="N-terminal domain of ligase-like"/>
    <property type="match status" value="1"/>
</dbReference>
<dbReference type="Pfam" id="PF23562">
    <property type="entry name" value="AMP-binding_C_3"/>
    <property type="match status" value="1"/>
</dbReference>
<name>A0A9P3GP64_9APHY</name>
<keyword evidence="5" id="KW-1185">Reference proteome</keyword>
<sequence length="1081" mass="117611">MAISHIAPPLDGSIRPLPGFIDFLAEHNPHGEWARLAPEGDQPYIPVTHRQYANATHRIARAFRPGGTHAHGELIAILIHTDAVLYLALIPGLVRAGFIPFPMSPRNSVPAIVNMLRKTSCTRIISQAAFAPIIAEVQAELEKEGLNLAVDELPALQQIFPDFGPAGEAAEVEPFPAPARAPTDEDILLYLHSSGSTGFPKPIPQSQAAFFQWATAPSLVAAREHGVIWGSAPLPTFHTMGIYQQFLAPIVTGHPVGLYAPKAPAAPPVPTTQNVVDACKKVGATGVAVVPSFIEAWVQSDEVVEYLKTLKILGFAGGPLSDKNGDKLVEAGVNLCSVYGGTEYGVYTRMFDADTSLGPDAPVKTRWDWAWVQFPDDRLKIRWDPQGDGSYELQFLTCKTHCPAVENLPDARGYSTSDLFIPHPTKKGLWKIVGRKDDVIVLGNGEKVVPIPQEGLITANRLVSAAVMFGRGREQCGVLIEPRPEHAVQPNDQAALVEFRNKIWPAVEEANKIAPTFARLFKETIIVTDPAKPLPRAAKGTVIRPQAMKLYAEEIANLYQVIEDSTDAKGVAPPPSWSAADVQIWLENVAQSVNGEAVSLVTDIFDQGFDSLRATFLRNRIVGALRASSDANAQKASAHVSQNFVYEHPTLQELAGVITELVKNPEHEKKDPVEEIRAMLASYTDHLPTPAHPADGTTPASPVVLLTGSTGNVGSHILASLLANKRIQRVYTLNRQSPYGSERDVLAFTERGLPRELLAQGKLVRLTGDVTQDRFGLEPEQFEEVKDHVTHIVHNAWRVDFNLSLSTFEKYISGTRRLVDLCCLLPRPVKLLFTSSVAAALNWDVSRGPIPEEILTNPEIALGTGYGASKFITENLLAKAAENGLESTILRIGQTCGPKWTGAWGTTEWVPILVKTSIVLGMLPDLQGGVSWIPMDAVATAATDFVLSSERLPALVNVVHPRLTPWRTIMDDVNTSLGLQLPLVPFDQWLGALNVVAARAASEDTERLPALKILPFLQGLASAQARATDLKLSAVEAGGTPRFDTFKLQQFSPAVRELEPLSAEHVAAWIGYWKKQGFLDV</sequence>
<keyword evidence="2" id="KW-0597">Phosphoprotein</keyword>